<accession>A0ABR1I3Y9</accession>
<evidence type="ECO:0000313" key="2">
    <source>
        <dbReference type="Proteomes" id="UP001498421"/>
    </source>
</evidence>
<comment type="caution">
    <text evidence="1">The sequence shown here is derived from an EMBL/GenBank/DDBJ whole genome shotgun (WGS) entry which is preliminary data.</text>
</comment>
<dbReference type="EMBL" id="JAZAVK010000043">
    <property type="protein sequence ID" value="KAK7428263.1"/>
    <property type="molecule type" value="Genomic_DNA"/>
</dbReference>
<dbReference type="Proteomes" id="UP001498421">
    <property type="component" value="Unassembled WGS sequence"/>
</dbReference>
<gene>
    <name evidence="1" type="ORF">QQZ08_005160</name>
</gene>
<evidence type="ECO:0000313" key="1">
    <source>
        <dbReference type="EMBL" id="KAK7428263.1"/>
    </source>
</evidence>
<sequence>MASVTFNNNYVITSANPAVDYIDLGFASTNKLNNNTTTTSSVSGSSRKAVVHFNNNNPPPITFKVTQEVTFPEDTHVTLTGGGPNDNVIEGVDNKNNRAVWSIV</sequence>
<proteinExistence type="predicted"/>
<name>A0ABR1I3Y9_9HYPO</name>
<organism evidence="1 2">
    <name type="scientific">Neonectria magnoliae</name>
    <dbReference type="NCBI Taxonomy" id="2732573"/>
    <lineage>
        <taxon>Eukaryota</taxon>
        <taxon>Fungi</taxon>
        <taxon>Dikarya</taxon>
        <taxon>Ascomycota</taxon>
        <taxon>Pezizomycotina</taxon>
        <taxon>Sordariomycetes</taxon>
        <taxon>Hypocreomycetidae</taxon>
        <taxon>Hypocreales</taxon>
        <taxon>Nectriaceae</taxon>
        <taxon>Neonectria</taxon>
    </lineage>
</organism>
<protein>
    <submittedName>
        <fullName evidence="1">Uncharacterized protein</fullName>
    </submittedName>
</protein>
<keyword evidence="2" id="KW-1185">Reference proteome</keyword>
<reference evidence="1 2" key="1">
    <citation type="journal article" date="2025" name="Microbiol. Resour. Announc.">
        <title>Draft genome sequences for Neonectria magnoliae and Neonectria punicea, canker pathogens of Liriodendron tulipifera and Acer saccharum in West Virginia.</title>
        <authorList>
            <person name="Petronek H.M."/>
            <person name="Kasson M.T."/>
            <person name="Metheny A.M."/>
            <person name="Stauder C.M."/>
            <person name="Lovett B."/>
            <person name="Lynch S.C."/>
            <person name="Garnas J.R."/>
            <person name="Kasson L.R."/>
            <person name="Stajich J.E."/>
        </authorList>
    </citation>
    <scope>NUCLEOTIDE SEQUENCE [LARGE SCALE GENOMIC DNA]</scope>
    <source>
        <strain evidence="1 2">NRRL 64651</strain>
    </source>
</reference>